<comment type="caution">
    <text evidence="2">The sequence shown here is derived from an EMBL/GenBank/DDBJ whole genome shotgun (WGS) entry which is preliminary data.</text>
</comment>
<dbReference type="Proteomes" id="UP001276659">
    <property type="component" value="Unassembled WGS sequence"/>
</dbReference>
<proteinExistence type="predicted"/>
<dbReference type="EMBL" id="JASNWA010000008">
    <property type="protein sequence ID" value="KAK3171271.1"/>
    <property type="molecule type" value="Genomic_DNA"/>
</dbReference>
<sequence length="325" mass="36125">MHLLFYSTCLLLLLRKIRANPINPEVNVTEIYSSTLSNDAVVCSSPDPEHQPIYNPDCFVLENDILLSLYTRIPRFWGLISLNYPRKYRYCTINFLRTSSRGGDPLEKFPEYQIAIAAAVIVNKCIARHNGGLKYITQSQQFAAEVKNLQNAREEILHPSPNVTETELVINSTLLSPISDPSINTTAAIAPPISNLNANVNCYPPGEQFQPINREDCYVLLHNMLLRPDILTSKAWSGRNPGTSECPWSSNSCGFEVIGRSSLAMGYFKLIDPVVAAAQVVRTCFVDRGSSFGGVINVPNQERWFSVRVASARVLAENTTLVESA</sequence>
<evidence type="ECO:0000256" key="1">
    <source>
        <dbReference type="SAM" id="SignalP"/>
    </source>
</evidence>
<gene>
    <name evidence="2" type="ORF">OEA41_003355</name>
</gene>
<protein>
    <submittedName>
        <fullName evidence="2">Uncharacterized protein</fullName>
    </submittedName>
</protein>
<evidence type="ECO:0000313" key="2">
    <source>
        <dbReference type="EMBL" id="KAK3171271.1"/>
    </source>
</evidence>
<dbReference type="AlphaFoldDB" id="A0AAD9Z4I4"/>
<name>A0AAD9Z4I4_9LECA</name>
<reference evidence="2" key="1">
    <citation type="submission" date="2022-11" db="EMBL/GenBank/DDBJ databases">
        <title>Chromosomal genome sequence assembly and mating type (MAT) locus characterization of the leprose asexual lichenized fungus Lepraria neglecta (Nyl.) Erichsen.</title>
        <authorList>
            <person name="Allen J.L."/>
            <person name="Pfeffer B."/>
        </authorList>
    </citation>
    <scope>NUCLEOTIDE SEQUENCE</scope>
    <source>
        <strain evidence="2">Allen 5258</strain>
    </source>
</reference>
<feature type="signal peptide" evidence="1">
    <location>
        <begin position="1"/>
        <end position="19"/>
    </location>
</feature>
<keyword evidence="1" id="KW-0732">Signal</keyword>
<accession>A0AAD9Z4I4</accession>
<feature type="chain" id="PRO_5041967591" evidence="1">
    <location>
        <begin position="20"/>
        <end position="325"/>
    </location>
</feature>
<keyword evidence="3" id="KW-1185">Reference proteome</keyword>
<organism evidence="2 3">
    <name type="scientific">Lepraria neglecta</name>
    <dbReference type="NCBI Taxonomy" id="209136"/>
    <lineage>
        <taxon>Eukaryota</taxon>
        <taxon>Fungi</taxon>
        <taxon>Dikarya</taxon>
        <taxon>Ascomycota</taxon>
        <taxon>Pezizomycotina</taxon>
        <taxon>Lecanoromycetes</taxon>
        <taxon>OSLEUM clade</taxon>
        <taxon>Lecanoromycetidae</taxon>
        <taxon>Lecanorales</taxon>
        <taxon>Lecanorineae</taxon>
        <taxon>Stereocaulaceae</taxon>
        <taxon>Lepraria</taxon>
    </lineage>
</organism>
<evidence type="ECO:0000313" key="3">
    <source>
        <dbReference type="Proteomes" id="UP001276659"/>
    </source>
</evidence>